<accession>A0A061AES4</accession>
<dbReference type="PANTHER" id="PTHR12318">
    <property type="entry name" value="TESTOSTERONE-REGULATED PROTEIN RP2"/>
    <property type="match status" value="1"/>
</dbReference>
<dbReference type="InterPro" id="IPR000086">
    <property type="entry name" value="NUDIX_hydrolase_dom"/>
</dbReference>
<evidence type="ECO:0000313" key="8">
    <source>
        <dbReference type="EMBL" id="CDR35645.1"/>
    </source>
</evidence>
<dbReference type="OrthoDB" id="1695362at2759"/>
<evidence type="ECO:0000256" key="6">
    <source>
        <dbReference type="ARBA" id="ARBA00023211"/>
    </source>
</evidence>
<dbReference type="AlphaFoldDB" id="A0A061AES4"/>
<evidence type="ECO:0000256" key="4">
    <source>
        <dbReference type="ARBA" id="ARBA00022801"/>
    </source>
</evidence>
<evidence type="ECO:0000259" key="7">
    <source>
        <dbReference type="PROSITE" id="PS51462"/>
    </source>
</evidence>
<keyword evidence="3" id="KW-0479">Metal-binding</keyword>
<comment type="cofactor">
    <cofactor evidence="1">
        <name>Mn(2+)</name>
        <dbReference type="ChEBI" id="CHEBI:29035"/>
    </cofactor>
</comment>
<comment type="cofactor">
    <cofactor evidence="2">
        <name>Mg(2+)</name>
        <dbReference type="ChEBI" id="CHEBI:18420"/>
    </cofactor>
</comment>
<dbReference type="InterPro" id="IPR015797">
    <property type="entry name" value="NUDIX_hydrolase-like_dom_sf"/>
</dbReference>
<evidence type="ECO:0000256" key="5">
    <source>
        <dbReference type="ARBA" id="ARBA00022842"/>
    </source>
</evidence>
<reference evidence="8" key="1">
    <citation type="journal article" date="2014" name="Genome Announc.">
        <title>Draft genome sequence of Rhodosporidium toruloides CECT1137, an oleaginous yeast of biotechnological interest.</title>
        <authorList>
            <person name="Morin N."/>
            <person name="Calcas X."/>
            <person name="Devillers H."/>
            <person name="Durrens P."/>
            <person name="Sherman D.J."/>
            <person name="Nicaud J.-M."/>
            <person name="Neuveglise C."/>
        </authorList>
    </citation>
    <scope>NUCLEOTIDE SEQUENCE</scope>
    <source>
        <strain evidence="8">CECT1137</strain>
    </source>
</reference>
<dbReference type="CDD" id="cd18870">
    <property type="entry name" value="NUDIX_AcylCoAdiphos_Nudt19"/>
    <property type="match status" value="1"/>
</dbReference>
<dbReference type="SUPFAM" id="SSF55811">
    <property type="entry name" value="Nudix"/>
    <property type="match status" value="1"/>
</dbReference>
<keyword evidence="5" id="KW-0460">Magnesium</keyword>
<proteinExistence type="predicted"/>
<name>A0A061AES4_RHOTO</name>
<dbReference type="GO" id="GO:0005739">
    <property type="term" value="C:mitochondrion"/>
    <property type="evidence" value="ECO:0007669"/>
    <property type="project" value="TreeGrafter"/>
</dbReference>
<dbReference type="PANTHER" id="PTHR12318:SF0">
    <property type="entry name" value="ACYL-COENZYME A DIPHOSPHATASE NUDT19"/>
    <property type="match status" value="1"/>
</dbReference>
<protein>
    <submittedName>
        <fullName evidence="8">RHTO0S01e03972g1_1</fullName>
    </submittedName>
</protein>
<evidence type="ECO:0000256" key="1">
    <source>
        <dbReference type="ARBA" id="ARBA00001936"/>
    </source>
</evidence>
<dbReference type="GO" id="GO:0016818">
    <property type="term" value="F:hydrolase activity, acting on acid anhydrides, in phosphorus-containing anhydrides"/>
    <property type="evidence" value="ECO:0007669"/>
    <property type="project" value="InterPro"/>
</dbReference>
<evidence type="ECO:0000256" key="2">
    <source>
        <dbReference type="ARBA" id="ARBA00001946"/>
    </source>
</evidence>
<dbReference type="PROSITE" id="PS51462">
    <property type="entry name" value="NUDIX"/>
    <property type="match status" value="1"/>
</dbReference>
<dbReference type="Gene3D" id="3.90.79.10">
    <property type="entry name" value="Nucleoside Triphosphate Pyrophosphohydrolase"/>
    <property type="match status" value="1"/>
</dbReference>
<keyword evidence="4" id="KW-0378">Hydrolase</keyword>
<organism evidence="8">
    <name type="scientific">Rhodotorula toruloides</name>
    <name type="common">Yeast</name>
    <name type="synonym">Rhodosporidium toruloides</name>
    <dbReference type="NCBI Taxonomy" id="5286"/>
    <lineage>
        <taxon>Eukaryota</taxon>
        <taxon>Fungi</taxon>
        <taxon>Dikarya</taxon>
        <taxon>Basidiomycota</taxon>
        <taxon>Pucciniomycotina</taxon>
        <taxon>Microbotryomycetes</taxon>
        <taxon>Sporidiobolales</taxon>
        <taxon>Sporidiobolaceae</taxon>
        <taxon>Rhodotorula</taxon>
    </lineage>
</organism>
<gene>
    <name evidence="8" type="ORF">RHTO0S_01e03972g</name>
</gene>
<dbReference type="GO" id="GO:0046872">
    <property type="term" value="F:metal ion binding"/>
    <property type="evidence" value="ECO:0007669"/>
    <property type="project" value="UniProtKB-KW"/>
</dbReference>
<keyword evidence="6" id="KW-0464">Manganese</keyword>
<dbReference type="EMBL" id="LK052936">
    <property type="protein sequence ID" value="CDR35645.1"/>
    <property type="molecule type" value="Genomic_DNA"/>
</dbReference>
<feature type="domain" description="Nudix hydrolase" evidence="7">
    <location>
        <begin position="39"/>
        <end position="284"/>
    </location>
</feature>
<sequence>MLAHPAARTARIHLLSPHRRTIYRKAMPAASSSRPPKKGPSLSASLVLLAPLPTPAPDGHDYRVLLLKRHAQSRTYDSAHVMPGGNIDSIDLDSAAWASIFPSASNASPPSTSSLTADKLLALRLCAIRETFEESGLLLLKQQGSSFNSPQSRWDRLDPEEKTRWREAVHEDGKDFIQMLRRLGGTLELGAEAKPAVDSLTHWSNWVTPVILPRRFDTHFFISVLPLPESSGSGVDTSAATTAVHDSLVSSDGVETTSADWLTPLEAIRRAIAHPARRAESASPQPPSDIEPILLHPPQFNLLAELAHNHRTLASLLHPSASSAMPLVRPRRVVPLTPQIANVTDDQGRERKATVLPGDEEYQYDDEAVDPAPGVDRVGKRNRTYVMPPRKGQQGLVVEGCIRRGMVEVLGEGWEDMWAGEAGRAGEAAKL</sequence>
<dbReference type="InterPro" id="IPR039121">
    <property type="entry name" value="NUDT19"/>
</dbReference>
<evidence type="ECO:0000256" key="3">
    <source>
        <dbReference type="ARBA" id="ARBA00022723"/>
    </source>
</evidence>